<proteinExistence type="inferred from homology"/>
<dbReference type="Proteomes" id="UP000664398">
    <property type="component" value="Unassembled WGS sequence"/>
</dbReference>
<dbReference type="InterPro" id="IPR050259">
    <property type="entry name" value="SDR"/>
</dbReference>
<sequence>MSEEQVMEKIRDRGSEERWAFVTGGASGIGEGIARVLHDSGYGVILADRDAARLGEVAASFERVRTVVADVSDPAATTAMREAAESVDGLWGLVNAAGISLVKHFLLNTEEEWTRILRVNLEGTFRACQAVAPVLRRNGGGAIVNIASITGRAPAALQGAYAASKAGVIGFSKSLAFDLGPLDITVNAVCPGVVRTPIWDRILEADAAATGRSEDEIFAEHVKPIPVGRPQTVEDIGELCRFLLSDAARSISGEEIGATGGMAFVEFDFASAARELPEEL</sequence>
<dbReference type="CDD" id="cd05233">
    <property type="entry name" value="SDR_c"/>
    <property type="match status" value="1"/>
</dbReference>
<keyword evidence="2" id="KW-0560">Oxidoreductase</keyword>
<dbReference type="InterPro" id="IPR002347">
    <property type="entry name" value="SDR_fam"/>
</dbReference>
<dbReference type="PANTHER" id="PTHR42879:SF2">
    <property type="entry name" value="3-OXOACYL-[ACYL-CARRIER-PROTEIN] REDUCTASE FABG"/>
    <property type="match status" value="1"/>
</dbReference>
<dbReference type="GO" id="GO:0032787">
    <property type="term" value="P:monocarboxylic acid metabolic process"/>
    <property type="evidence" value="ECO:0007669"/>
    <property type="project" value="UniProtKB-ARBA"/>
</dbReference>
<keyword evidence="4" id="KW-1185">Reference proteome</keyword>
<dbReference type="InterPro" id="IPR020904">
    <property type="entry name" value="Sc_DH/Rdtase_CS"/>
</dbReference>
<dbReference type="InterPro" id="IPR036291">
    <property type="entry name" value="NAD(P)-bd_dom_sf"/>
</dbReference>
<name>A0A939RX72_9MICO</name>
<evidence type="ECO:0000313" key="3">
    <source>
        <dbReference type="EMBL" id="MBO1804383.1"/>
    </source>
</evidence>
<dbReference type="SUPFAM" id="SSF51735">
    <property type="entry name" value="NAD(P)-binding Rossmann-fold domains"/>
    <property type="match status" value="1"/>
</dbReference>
<evidence type="ECO:0000313" key="4">
    <source>
        <dbReference type="Proteomes" id="UP000664398"/>
    </source>
</evidence>
<dbReference type="GO" id="GO:0016491">
    <property type="term" value="F:oxidoreductase activity"/>
    <property type="evidence" value="ECO:0007669"/>
    <property type="project" value="UniProtKB-KW"/>
</dbReference>
<comment type="caution">
    <text evidence="3">The sequence shown here is derived from an EMBL/GenBank/DDBJ whole genome shotgun (WGS) entry which is preliminary data.</text>
</comment>
<organism evidence="3 4">
    <name type="scientific">Leucobacter ruminantium</name>
    <dbReference type="NCBI Taxonomy" id="1289170"/>
    <lineage>
        <taxon>Bacteria</taxon>
        <taxon>Bacillati</taxon>
        <taxon>Actinomycetota</taxon>
        <taxon>Actinomycetes</taxon>
        <taxon>Micrococcales</taxon>
        <taxon>Microbacteriaceae</taxon>
        <taxon>Leucobacter</taxon>
    </lineage>
</organism>
<dbReference type="PRINTS" id="PR00081">
    <property type="entry name" value="GDHRDH"/>
</dbReference>
<dbReference type="AlphaFoldDB" id="A0A939RX72"/>
<protein>
    <submittedName>
        <fullName evidence="3">SDR family oxidoreductase</fullName>
    </submittedName>
</protein>
<dbReference type="Pfam" id="PF13561">
    <property type="entry name" value="adh_short_C2"/>
    <property type="match status" value="1"/>
</dbReference>
<comment type="similarity">
    <text evidence="1">Belongs to the short-chain dehydrogenases/reductases (SDR) family.</text>
</comment>
<dbReference type="RefSeq" id="WP_208044879.1">
    <property type="nucleotide sequence ID" value="NZ_JAGDYL010000005.1"/>
</dbReference>
<evidence type="ECO:0000256" key="2">
    <source>
        <dbReference type="ARBA" id="ARBA00023002"/>
    </source>
</evidence>
<reference evidence="3" key="1">
    <citation type="submission" date="2021-03" db="EMBL/GenBank/DDBJ databases">
        <title>Leucobacter chromiisoli sp. nov., isolated from chromium-containing soil of chemical plant.</title>
        <authorList>
            <person name="Xu Z."/>
        </authorList>
    </citation>
    <scope>NUCLEOTIDE SEQUENCE</scope>
    <source>
        <strain evidence="3">A2</strain>
    </source>
</reference>
<dbReference type="PRINTS" id="PR00080">
    <property type="entry name" value="SDRFAMILY"/>
</dbReference>
<gene>
    <name evidence="3" type="ORF">J4H91_03510</name>
</gene>
<dbReference type="PROSITE" id="PS00061">
    <property type="entry name" value="ADH_SHORT"/>
    <property type="match status" value="1"/>
</dbReference>
<accession>A0A939RX72</accession>
<dbReference type="Gene3D" id="3.40.50.720">
    <property type="entry name" value="NAD(P)-binding Rossmann-like Domain"/>
    <property type="match status" value="1"/>
</dbReference>
<dbReference type="FunFam" id="3.40.50.720:FF:000084">
    <property type="entry name" value="Short-chain dehydrogenase reductase"/>
    <property type="match status" value="1"/>
</dbReference>
<evidence type="ECO:0000256" key="1">
    <source>
        <dbReference type="ARBA" id="ARBA00006484"/>
    </source>
</evidence>
<dbReference type="EMBL" id="JAGDYL010000005">
    <property type="protein sequence ID" value="MBO1804383.1"/>
    <property type="molecule type" value="Genomic_DNA"/>
</dbReference>
<dbReference type="PANTHER" id="PTHR42879">
    <property type="entry name" value="3-OXOACYL-(ACYL-CARRIER-PROTEIN) REDUCTASE"/>
    <property type="match status" value="1"/>
</dbReference>